<reference evidence="1 2" key="1">
    <citation type="submission" date="2021-03" db="EMBL/GenBank/DDBJ databases">
        <authorList>
            <person name="Kanchanasin P."/>
            <person name="Saeng-In P."/>
            <person name="Phongsopitanun W."/>
            <person name="Yuki M."/>
            <person name="Kudo T."/>
            <person name="Ohkuma M."/>
            <person name="Tanasupawat S."/>
        </authorList>
    </citation>
    <scope>NUCLEOTIDE SEQUENCE [LARGE SCALE GENOMIC DNA]</scope>
    <source>
        <strain evidence="1 2">L46</strain>
    </source>
</reference>
<proteinExistence type="predicted"/>
<gene>
    <name evidence="1" type="ORF">J4557_45080</name>
</gene>
<protein>
    <submittedName>
        <fullName evidence="1">Uncharacterized protein</fullName>
    </submittedName>
</protein>
<evidence type="ECO:0000313" key="2">
    <source>
        <dbReference type="Proteomes" id="UP000666915"/>
    </source>
</evidence>
<name>A0ABS3RGJ4_9ACTN</name>
<comment type="caution">
    <text evidence="1">The sequence shown here is derived from an EMBL/GenBank/DDBJ whole genome shotgun (WGS) entry which is preliminary data.</text>
</comment>
<accession>A0ABS3RGJ4</accession>
<dbReference type="EMBL" id="JAGEOK010000051">
    <property type="protein sequence ID" value="MBO2444714.1"/>
    <property type="molecule type" value="Genomic_DNA"/>
</dbReference>
<dbReference type="Proteomes" id="UP000666915">
    <property type="component" value="Unassembled WGS sequence"/>
</dbReference>
<sequence length="68" mass="7373">MDDLEDRFEFVAAGEAVAIVAGIGGRRLRPDLVLIPLEGSIRAMSCWRPARATARAWWPPSASAPRPA</sequence>
<dbReference type="RefSeq" id="WP_208273418.1">
    <property type="nucleotide sequence ID" value="NZ_BAAAGM010000089.1"/>
</dbReference>
<organism evidence="1 2">
    <name type="scientific">Actinomadura nitritigenes</name>
    <dbReference type="NCBI Taxonomy" id="134602"/>
    <lineage>
        <taxon>Bacteria</taxon>
        <taxon>Bacillati</taxon>
        <taxon>Actinomycetota</taxon>
        <taxon>Actinomycetes</taxon>
        <taxon>Streptosporangiales</taxon>
        <taxon>Thermomonosporaceae</taxon>
        <taxon>Actinomadura</taxon>
    </lineage>
</organism>
<keyword evidence="2" id="KW-1185">Reference proteome</keyword>
<evidence type="ECO:0000313" key="1">
    <source>
        <dbReference type="EMBL" id="MBO2444714.1"/>
    </source>
</evidence>